<dbReference type="RefSeq" id="WP_275418021.1">
    <property type="nucleotide sequence ID" value="NZ_CP106878.1"/>
</dbReference>
<accession>A0A9E8LVH7</accession>
<feature type="transmembrane region" description="Helical" evidence="1">
    <location>
        <begin position="37"/>
        <end position="60"/>
    </location>
</feature>
<keyword evidence="1" id="KW-1133">Transmembrane helix</keyword>
<dbReference type="Proteomes" id="UP001164718">
    <property type="component" value="Chromosome"/>
</dbReference>
<proteinExistence type="predicted"/>
<keyword evidence="3" id="KW-1185">Reference proteome</keyword>
<organism evidence="2 3">
    <name type="scientific">Fervidibacillus albus</name>
    <dbReference type="NCBI Taxonomy" id="2980026"/>
    <lineage>
        <taxon>Bacteria</taxon>
        <taxon>Bacillati</taxon>
        <taxon>Bacillota</taxon>
        <taxon>Bacilli</taxon>
        <taxon>Bacillales</taxon>
        <taxon>Bacillaceae</taxon>
        <taxon>Fervidibacillus</taxon>
    </lineage>
</organism>
<evidence type="ECO:0008006" key="4">
    <source>
        <dbReference type="Google" id="ProtNLM"/>
    </source>
</evidence>
<feature type="transmembrane region" description="Helical" evidence="1">
    <location>
        <begin position="12"/>
        <end position="31"/>
    </location>
</feature>
<keyword evidence="1" id="KW-0812">Transmembrane</keyword>
<dbReference type="EMBL" id="CP106878">
    <property type="protein sequence ID" value="WAA10237.1"/>
    <property type="molecule type" value="Genomic_DNA"/>
</dbReference>
<name>A0A9E8LVH7_9BACI</name>
<evidence type="ECO:0000256" key="1">
    <source>
        <dbReference type="SAM" id="Phobius"/>
    </source>
</evidence>
<dbReference type="AlphaFoldDB" id="A0A9E8LVH7"/>
<gene>
    <name evidence="2" type="ORF">OE104_02545</name>
</gene>
<reference evidence="2" key="1">
    <citation type="submission" date="2022-09" db="EMBL/GenBank/DDBJ databases">
        <title>Complete Genomes of Fervidibacillus albus and Fervidibacillus halotolerans isolated from tidal flat sediments.</title>
        <authorList>
            <person name="Kwon K.K."/>
            <person name="Yang S.-H."/>
            <person name="Park M.J."/>
            <person name="Oh H.-M."/>
        </authorList>
    </citation>
    <scope>NUCLEOTIDE SEQUENCE</scope>
    <source>
        <strain evidence="2">MEBiC13591</strain>
    </source>
</reference>
<sequence>MRRKTNPYLMPSWLRTIRTVIGQLIIPFTIFQTIRTLIFPTTFDVILLILFIFIAIAFYFDVI</sequence>
<protein>
    <recommendedName>
        <fullName evidence="4">Membrane protein YszA</fullName>
    </recommendedName>
</protein>
<evidence type="ECO:0000313" key="2">
    <source>
        <dbReference type="EMBL" id="WAA10237.1"/>
    </source>
</evidence>
<dbReference type="KEGG" id="faf:OE104_02545"/>
<keyword evidence="1" id="KW-0472">Membrane</keyword>
<evidence type="ECO:0000313" key="3">
    <source>
        <dbReference type="Proteomes" id="UP001164718"/>
    </source>
</evidence>